<reference evidence="4 5" key="1">
    <citation type="journal article" date="2023" name="Sci. Data">
        <title>Genome assembly of the Korean intertidal mud-creeper Batillaria attramentaria.</title>
        <authorList>
            <person name="Patra A.K."/>
            <person name="Ho P.T."/>
            <person name="Jun S."/>
            <person name="Lee S.J."/>
            <person name="Kim Y."/>
            <person name="Won Y.J."/>
        </authorList>
    </citation>
    <scope>NUCLEOTIDE SEQUENCE [LARGE SCALE GENOMIC DNA]</scope>
    <source>
        <strain evidence="4">Wonlab-2016</strain>
    </source>
</reference>
<evidence type="ECO:0000313" key="4">
    <source>
        <dbReference type="EMBL" id="KAK7475946.1"/>
    </source>
</evidence>
<dbReference type="EMBL" id="JACVVK020000390">
    <property type="protein sequence ID" value="KAK7475946.1"/>
    <property type="molecule type" value="Genomic_DNA"/>
</dbReference>
<evidence type="ECO:0000256" key="1">
    <source>
        <dbReference type="ARBA" id="ARBA00005771"/>
    </source>
</evidence>
<gene>
    <name evidence="4" type="ORF">BaRGS_00032835</name>
</gene>
<dbReference type="InterPro" id="IPR027417">
    <property type="entry name" value="P-loop_NTPase"/>
</dbReference>
<evidence type="ECO:0000313" key="5">
    <source>
        <dbReference type="Proteomes" id="UP001519460"/>
    </source>
</evidence>
<keyword evidence="2" id="KW-0808">Transferase</keyword>
<feature type="domain" description="Sulfotransferase" evidence="3">
    <location>
        <begin position="31"/>
        <end position="227"/>
    </location>
</feature>
<dbReference type="Proteomes" id="UP001519460">
    <property type="component" value="Unassembled WGS sequence"/>
</dbReference>
<dbReference type="Gene3D" id="3.40.50.300">
    <property type="entry name" value="P-loop containing nucleotide triphosphate hydrolases"/>
    <property type="match status" value="1"/>
</dbReference>
<dbReference type="SUPFAM" id="SSF52540">
    <property type="entry name" value="P-loop containing nucleoside triphosphate hydrolases"/>
    <property type="match status" value="1"/>
</dbReference>
<comment type="caution">
    <text evidence="4">The sequence shown here is derived from an EMBL/GenBank/DDBJ whole genome shotgun (WGS) entry which is preliminary data.</text>
</comment>
<dbReference type="Pfam" id="PF00685">
    <property type="entry name" value="Sulfotransfer_1"/>
    <property type="match status" value="1"/>
</dbReference>
<dbReference type="PANTHER" id="PTHR11783">
    <property type="entry name" value="SULFOTRANSFERASE SULT"/>
    <property type="match status" value="1"/>
</dbReference>
<sequence length="233" mass="27078">MHWLWDIVRMLVNGKAELTTDRMESHLLILSKPDDLDLLPSPRVLATHRQFHELPTDWIIRRRKLVLIVRDAKDVCVSYYNMIRSLKTLDYNGTWDGFLTLFLDGHVPLNSWANWVLSFEKGLKEHPELPVHVVHYEKLKADTLREIQRLAEFLGAPASLAEQVAEQTDFKKMKQHKESVPDPTASLYHEEKSTVFRQGESGQGHKWFTEQQAAEFDKILSERLGRSSLQPLL</sequence>
<organism evidence="4 5">
    <name type="scientific">Batillaria attramentaria</name>
    <dbReference type="NCBI Taxonomy" id="370345"/>
    <lineage>
        <taxon>Eukaryota</taxon>
        <taxon>Metazoa</taxon>
        <taxon>Spiralia</taxon>
        <taxon>Lophotrochozoa</taxon>
        <taxon>Mollusca</taxon>
        <taxon>Gastropoda</taxon>
        <taxon>Caenogastropoda</taxon>
        <taxon>Sorbeoconcha</taxon>
        <taxon>Cerithioidea</taxon>
        <taxon>Batillariidae</taxon>
        <taxon>Batillaria</taxon>
    </lineage>
</organism>
<evidence type="ECO:0000256" key="2">
    <source>
        <dbReference type="ARBA" id="ARBA00022679"/>
    </source>
</evidence>
<proteinExistence type="inferred from homology"/>
<keyword evidence="5" id="KW-1185">Reference proteome</keyword>
<accession>A0ABD0JMD4</accession>
<dbReference type="InterPro" id="IPR000863">
    <property type="entry name" value="Sulfotransferase_dom"/>
</dbReference>
<comment type="similarity">
    <text evidence="1">Belongs to the sulfotransferase 1 family.</text>
</comment>
<dbReference type="GO" id="GO:0016740">
    <property type="term" value="F:transferase activity"/>
    <property type="evidence" value="ECO:0007669"/>
    <property type="project" value="UniProtKB-KW"/>
</dbReference>
<dbReference type="AlphaFoldDB" id="A0ABD0JMD4"/>
<evidence type="ECO:0000259" key="3">
    <source>
        <dbReference type="Pfam" id="PF00685"/>
    </source>
</evidence>
<protein>
    <recommendedName>
        <fullName evidence="3">Sulfotransferase domain-containing protein</fullName>
    </recommendedName>
</protein>
<name>A0ABD0JMD4_9CAEN</name>